<name>A0A0V0RL42_9BILA</name>
<organism evidence="2 3">
    <name type="scientific">Trichinella nelsoni</name>
    <dbReference type="NCBI Taxonomy" id="6336"/>
    <lineage>
        <taxon>Eukaryota</taxon>
        <taxon>Metazoa</taxon>
        <taxon>Ecdysozoa</taxon>
        <taxon>Nematoda</taxon>
        <taxon>Enoplea</taxon>
        <taxon>Dorylaimia</taxon>
        <taxon>Trichinellida</taxon>
        <taxon>Trichinellidae</taxon>
        <taxon>Trichinella</taxon>
    </lineage>
</organism>
<reference evidence="2 3" key="1">
    <citation type="submission" date="2015-01" db="EMBL/GenBank/DDBJ databases">
        <title>Evolution of Trichinella species and genotypes.</title>
        <authorList>
            <person name="Korhonen P.K."/>
            <person name="Edoardo P."/>
            <person name="Giuseppe L.R."/>
            <person name="Gasser R.B."/>
        </authorList>
    </citation>
    <scope>NUCLEOTIDE SEQUENCE [LARGE SCALE GENOMIC DNA]</scope>
    <source>
        <strain evidence="2">ISS37</strain>
    </source>
</reference>
<evidence type="ECO:0000313" key="2">
    <source>
        <dbReference type="EMBL" id="KRX15198.1"/>
    </source>
</evidence>
<dbReference type="OrthoDB" id="10380703at2759"/>
<dbReference type="EMBL" id="JYDL01000138">
    <property type="protein sequence ID" value="KRX15198.1"/>
    <property type="molecule type" value="Genomic_DNA"/>
</dbReference>
<accession>A0A0V0RL42</accession>
<feature type="region of interest" description="Disordered" evidence="1">
    <location>
        <begin position="1"/>
        <end position="20"/>
    </location>
</feature>
<gene>
    <name evidence="2" type="ORF">T07_1999</name>
</gene>
<dbReference type="Proteomes" id="UP000054630">
    <property type="component" value="Unassembled WGS sequence"/>
</dbReference>
<evidence type="ECO:0000313" key="3">
    <source>
        <dbReference type="Proteomes" id="UP000054630"/>
    </source>
</evidence>
<proteinExistence type="predicted"/>
<keyword evidence="3" id="KW-1185">Reference proteome</keyword>
<evidence type="ECO:0000256" key="1">
    <source>
        <dbReference type="SAM" id="MobiDB-lite"/>
    </source>
</evidence>
<protein>
    <submittedName>
        <fullName evidence="2">Uncharacterized protein</fullName>
    </submittedName>
</protein>
<comment type="caution">
    <text evidence="2">The sequence shown here is derived from an EMBL/GenBank/DDBJ whole genome shotgun (WGS) entry which is preliminary data.</text>
</comment>
<dbReference type="AlphaFoldDB" id="A0A0V0RL42"/>
<sequence length="71" mass="8058">MNRSESKMPTGISLHEDDGEQPRRCFAVKLTQQLRPLPSMQAERYKSSVKHCVGVVSCPSTLTHRRFTEIA</sequence>